<dbReference type="Gene3D" id="3.30.160.60">
    <property type="entry name" value="Classic Zinc Finger"/>
    <property type="match status" value="1"/>
</dbReference>
<gene>
    <name evidence="2" type="ORF">Dform_00854</name>
</gene>
<protein>
    <submittedName>
        <fullName evidence="2">Uncharacterized protein</fullName>
    </submittedName>
</protein>
<evidence type="ECO:0000313" key="3">
    <source>
        <dbReference type="Proteomes" id="UP000185934"/>
    </source>
</evidence>
<name>A0A1P8F6U3_9CHLR</name>
<feature type="compositionally biased region" description="Pro residues" evidence="1">
    <location>
        <begin position="31"/>
        <end position="41"/>
    </location>
</feature>
<evidence type="ECO:0000313" key="2">
    <source>
        <dbReference type="EMBL" id="APV44199.1"/>
    </source>
</evidence>
<dbReference type="AlphaFoldDB" id="A0A1P8F6U3"/>
<dbReference type="KEGG" id="dfo:Dform_00854"/>
<reference evidence="3" key="1">
    <citation type="submission" date="2016-11" db="EMBL/GenBank/DDBJ databases">
        <title>Dehalogenimonas formicexedens sp. nov., a chlorinated alkane respiring bacterium isolated from contaminated groundwater.</title>
        <authorList>
            <person name="Key T.A."/>
            <person name="Bowman K.S."/>
            <person name="Lee I."/>
            <person name="Chun J."/>
            <person name="Albuquerque L."/>
            <person name="da Costa M.S."/>
            <person name="Rainey F.A."/>
            <person name="Moe W.M."/>
        </authorList>
    </citation>
    <scope>NUCLEOTIDE SEQUENCE [LARGE SCALE GENOMIC DNA]</scope>
    <source>
        <strain evidence="3">NSZ-14</strain>
    </source>
</reference>
<organism evidence="2 3">
    <name type="scientific">Dehalogenimonas formicexedens</name>
    <dbReference type="NCBI Taxonomy" id="1839801"/>
    <lineage>
        <taxon>Bacteria</taxon>
        <taxon>Bacillati</taxon>
        <taxon>Chloroflexota</taxon>
        <taxon>Dehalococcoidia</taxon>
        <taxon>Dehalococcoidales</taxon>
        <taxon>Dehalococcoidaceae</taxon>
        <taxon>Dehalogenimonas</taxon>
    </lineage>
</organism>
<sequence>MTHPCPHCSKGPFSSKASLDRHVSKYHGGPPADPPADPPATPAQAAIGTDPAAQPLNVTKPPAGKSYYCIDCGSDIKKGAATCPTCGAVHDWSAVK</sequence>
<dbReference type="RefSeq" id="WP_076003927.1">
    <property type="nucleotide sequence ID" value="NZ_CP018258.1"/>
</dbReference>
<dbReference type="STRING" id="1839801.Dform_00854"/>
<dbReference type="EMBL" id="CP018258">
    <property type="protein sequence ID" value="APV44199.1"/>
    <property type="molecule type" value="Genomic_DNA"/>
</dbReference>
<proteinExistence type="predicted"/>
<feature type="region of interest" description="Disordered" evidence="1">
    <location>
        <begin position="1"/>
        <end position="61"/>
    </location>
</feature>
<evidence type="ECO:0000256" key="1">
    <source>
        <dbReference type="SAM" id="MobiDB-lite"/>
    </source>
</evidence>
<keyword evidence="3" id="KW-1185">Reference proteome</keyword>
<accession>A0A1P8F6U3</accession>
<dbReference type="Proteomes" id="UP000185934">
    <property type="component" value="Chromosome"/>
</dbReference>